<dbReference type="PANTHER" id="PTHR47894">
    <property type="entry name" value="HTH-TYPE TRANSCRIPTIONAL REGULATOR GADX"/>
    <property type="match status" value="1"/>
</dbReference>
<keyword evidence="6" id="KW-1185">Reference proteome</keyword>
<evidence type="ECO:0000256" key="2">
    <source>
        <dbReference type="ARBA" id="ARBA00023125"/>
    </source>
</evidence>
<reference evidence="5" key="2">
    <citation type="submission" date="2023-07" db="EMBL/GenBank/DDBJ databases">
        <authorList>
            <person name="Shen H."/>
        </authorList>
    </citation>
    <scope>NUCLEOTIDE SEQUENCE</scope>
    <source>
        <strain evidence="5">TNR-22</strain>
    </source>
</reference>
<dbReference type="InterPro" id="IPR018060">
    <property type="entry name" value="HTH_AraC"/>
</dbReference>
<name>A0ABT8YHI9_9HYPH</name>
<dbReference type="RefSeq" id="WP_304375042.1">
    <property type="nucleotide sequence ID" value="NZ_JAUOZU010000003.1"/>
</dbReference>
<dbReference type="InterPro" id="IPR009057">
    <property type="entry name" value="Homeodomain-like_sf"/>
</dbReference>
<evidence type="ECO:0000313" key="6">
    <source>
        <dbReference type="Proteomes" id="UP001174932"/>
    </source>
</evidence>
<dbReference type="PROSITE" id="PS00041">
    <property type="entry name" value="HTH_ARAC_FAMILY_1"/>
    <property type="match status" value="1"/>
</dbReference>
<evidence type="ECO:0000313" key="5">
    <source>
        <dbReference type="EMBL" id="MDO6963151.1"/>
    </source>
</evidence>
<dbReference type="SMART" id="SM00342">
    <property type="entry name" value="HTH_ARAC"/>
    <property type="match status" value="1"/>
</dbReference>
<gene>
    <name evidence="5" type="ORF">Q4481_04230</name>
</gene>
<dbReference type="SUPFAM" id="SSF46689">
    <property type="entry name" value="Homeodomain-like"/>
    <property type="match status" value="1"/>
</dbReference>
<dbReference type="Pfam" id="PF12833">
    <property type="entry name" value="HTH_18"/>
    <property type="match status" value="1"/>
</dbReference>
<dbReference type="PANTHER" id="PTHR47894:SF4">
    <property type="entry name" value="HTH-TYPE TRANSCRIPTIONAL REGULATOR GADX"/>
    <property type="match status" value="1"/>
</dbReference>
<dbReference type="Proteomes" id="UP001174932">
    <property type="component" value="Unassembled WGS sequence"/>
</dbReference>
<protein>
    <submittedName>
        <fullName evidence="5">AraC family transcriptional regulator</fullName>
    </submittedName>
</protein>
<organism evidence="5 6">
    <name type="scientific">Rhizobium alvei</name>
    <dbReference type="NCBI Taxonomy" id="1132659"/>
    <lineage>
        <taxon>Bacteria</taxon>
        <taxon>Pseudomonadati</taxon>
        <taxon>Pseudomonadota</taxon>
        <taxon>Alphaproteobacteria</taxon>
        <taxon>Hyphomicrobiales</taxon>
        <taxon>Rhizobiaceae</taxon>
        <taxon>Rhizobium/Agrobacterium group</taxon>
        <taxon>Rhizobium</taxon>
    </lineage>
</organism>
<evidence type="ECO:0000256" key="3">
    <source>
        <dbReference type="ARBA" id="ARBA00023163"/>
    </source>
</evidence>
<dbReference type="InterPro" id="IPR018062">
    <property type="entry name" value="HTH_AraC-typ_CS"/>
</dbReference>
<accession>A0ABT8YHI9</accession>
<reference evidence="5" key="1">
    <citation type="journal article" date="2015" name="Int. J. Syst. Evol. Microbiol.">
        <title>Rhizobium alvei sp. nov., isolated from a freshwater river.</title>
        <authorList>
            <person name="Sheu S.Y."/>
            <person name="Huang H.W."/>
            <person name="Young C.C."/>
            <person name="Chen W.M."/>
        </authorList>
    </citation>
    <scope>NUCLEOTIDE SEQUENCE</scope>
    <source>
        <strain evidence="5">TNR-22</strain>
    </source>
</reference>
<dbReference type="PROSITE" id="PS01124">
    <property type="entry name" value="HTH_ARAC_FAMILY_2"/>
    <property type="match status" value="1"/>
</dbReference>
<sequence length="274" mass="31091">MDQLNRRDRDNLAPVAAGVTLFPISQATAATFTDLFIGQTFLCFIRSGSKRVVCPVHGELIGEEGDLLIFPPGSLVTLENRPRPDANYLADGVYFDHALFDEAFADQQPHQLAPGIQVLRGQTHNPLQILDLLKETLSRNDLPQMVRQHRLLEPLVWLKQCGIQLPARENDLPWSKVRRLIETDVAYPWRVGEVAHHFAMSEATFRRWLTRSGLGFAQILLNTRLEKGLALLQTTDRPISEIALDCGFKTPSHFSEAFRKRFEIKPKLIRSAEF</sequence>
<keyword evidence="3" id="KW-0804">Transcription</keyword>
<keyword evidence="1" id="KW-0805">Transcription regulation</keyword>
<evidence type="ECO:0000259" key="4">
    <source>
        <dbReference type="PROSITE" id="PS01124"/>
    </source>
</evidence>
<proteinExistence type="predicted"/>
<dbReference type="EMBL" id="JAUOZU010000003">
    <property type="protein sequence ID" value="MDO6963151.1"/>
    <property type="molecule type" value="Genomic_DNA"/>
</dbReference>
<feature type="domain" description="HTH araC/xylS-type" evidence="4">
    <location>
        <begin position="175"/>
        <end position="272"/>
    </location>
</feature>
<evidence type="ECO:0000256" key="1">
    <source>
        <dbReference type="ARBA" id="ARBA00023015"/>
    </source>
</evidence>
<dbReference type="Gene3D" id="1.10.10.60">
    <property type="entry name" value="Homeodomain-like"/>
    <property type="match status" value="1"/>
</dbReference>
<keyword evidence="2" id="KW-0238">DNA-binding</keyword>
<dbReference type="PRINTS" id="PR00032">
    <property type="entry name" value="HTHARAC"/>
</dbReference>
<comment type="caution">
    <text evidence="5">The sequence shown here is derived from an EMBL/GenBank/DDBJ whole genome shotgun (WGS) entry which is preliminary data.</text>
</comment>
<dbReference type="InterPro" id="IPR020449">
    <property type="entry name" value="Tscrpt_reg_AraC-type_HTH"/>
</dbReference>